<keyword evidence="3" id="KW-1185">Reference proteome</keyword>
<feature type="region of interest" description="Disordered" evidence="1">
    <location>
        <begin position="130"/>
        <end position="155"/>
    </location>
</feature>
<evidence type="ECO:0000256" key="1">
    <source>
        <dbReference type="SAM" id="MobiDB-lite"/>
    </source>
</evidence>
<comment type="caution">
    <text evidence="2">The sequence shown here is derived from an EMBL/GenBank/DDBJ whole genome shotgun (WGS) entry which is preliminary data.</text>
</comment>
<dbReference type="EMBL" id="JANPWB010000001">
    <property type="protein sequence ID" value="KAJ1215838.1"/>
    <property type="molecule type" value="Genomic_DNA"/>
</dbReference>
<dbReference type="AlphaFoldDB" id="A0AAV7WP38"/>
<reference evidence="2" key="1">
    <citation type="journal article" date="2022" name="bioRxiv">
        <title>Sequencing and chromosome-scale assembly of the giantPleurodeles waltlgenome.</title>
        <authorList>
            <person name="Brown T."/>
            <person name="Elewa A."/>
            <person name="Iarovenko S."/>
            <person name="Subramanian E."/>
            <person name="Araus A.J."/>
            <person name="Petzold A."/>
            <person name="Susuki M."/>
            <person name="Suzuki K.-i.T."/>
            <person name="Hayashi T."/>
            <person name="Toyoda A."/>
            <person name="Oliveira C."/>
            <person name="Osipova E."/>
            <person name="Leigh N.D."/>
            <person name="Simon A."/>
            <person name="Yun M.H."/>
        </authorList>
    </citation>
    <scope>NUCLEOTIDE SEQUENCE</scope>
    <source>
        <strain evidence="2">20211129_DDA</strain>
        <tissue evidence="2">Liver</tissue>
    </source>
</reference>
<sequence length="176" mass="19546">MIKPTTRCLATRNLAQPRSALHPVPVFCRCGPDSVPAAGSCHQRRSSLSLFPKAGKVFSGRSGAERINNAASPVPETSGVEGERGVFQEEWTDQRGVSQEERSGFACVGNVRSGRRAGESTPTRHLSFLSRRSNRVSPSFSHKYRRPGSRRSDLFKPEPLEQEVDFWEVPQKYSCL</sequence>
<proteinExistence type="predicted"/>
<dbReference type="Proteomes" id="UP001066276">
    <property type="component" value="Chromosome 1_1"/>
</dbReference>
<feature type="region of interest" description="Disordered" evidence="1">
    <location>
        <begin position="67"/>
        <end position="98"/>
    </location>
</feature>
<name>A0AAV7WP38_PLEWA</name>
<protein>
    <submittedName>
        <fullName evidence="2">Uncharacterized protein</fullName>
    </submittedName>
</protein>
<accession>A0AAV7WP38</accession>
<organism evidence="2 3">
    <name type="scientific">Pleurodeles waltl</name>
    <name type="common">Iberian ribbed newt</name>
    <dbReference type="NCBI Taxonomy" id="8319"/>
    <lineage>
        <taxon>Eukaryota</taxon>
        <taxon>Metazoa</taxon>
        <taxon>Chordata</taxon>
        <taxon>Craniata</taxon>
        <taxon>Vertebrata</taxon>
        <taxon>Euteleostomi</taxon>
        <taxon>Amphibia</taxon>
        <taxon>Batrachia</taxon>
        <taxon>Caudata</taxon>
        <taxon>Salamandroidea</taxon>
        <taxon>Salamandridae</taxon>
        <taxon>Pleurodelinae</taxon>
        <taxon>Pleurodeles</taxon>
    </lineage>
</organism>
<evidence type="ECO:0000313" key="3">
    <source>
        <dbReference type="Proteomes" id="UP001066276"/>
    </source>
</evidence>
<gene>
    <name evidence="2" type="ORF">NDU88_003445</name>
</gene>
<evidence type="ECO:0000313" key="2">
    <source>
        <dbReference type="EMBL" id="KAJ1215838.1"/>
    </source>
</evidence>